<dbReference type="Proteomes" id="UP000595847">
    <property type="component" value="Chromosome"/>
</dbReference>
<dbReference type="KEGG" id="bcop:JD108_17900"/>
<evidence type="ECO:0000256" key="2">
    <source>
        <dbReference type="SAM" id="Phobius"/>
    </source>
</evidence>
<dbReference type="AlphaFoldDB" id="A0A7T5JQZ1"/>
<keyword evidence="2" id="KW-0472">Membrane</keyword>
<gene>
    <name evidence="3" type="ORF">JD108_17900</name>
    <name evidence="4" type="ORF">KDJ56_17840</name>
</gene>
<evidence type="ECO:0000313" key="3">
    <source>
        <dbReference type="EMBL" id="QQE76680.1"/>
    </source>
</evidence>
<organism evidence="3 5">
    <name type="scientific">Brevibacillus composti</name>
    <dbReference type="NCBI Taxonomy" id="2796470"/>
    <lineage>
        <taxon>Bacteria</taxon>
        <taxon>Bacillati</taxon>
        <taxon>Bacillota</taxon>
        <taxon>Bacilli</taxon>
        <taxon>Bacillales</taxon>
        <taxon>Paenibacillaceae</taxon>
        <taxon>Brevibacillus</taxon>
    </lineage>
</organism>
<evidence type="ECO:0000313" key="5">
    <source>
        <dbReference type="Proteomes" id="UP000595847"/>
    </source>
</evidence>
<keyword evidence="2" id="KW-1133">Transmembrane helix</keyword>
<feature type="region of interest" description="Disordered" evidence="1">
    <location>
        <begin position="1"/>
        <end position="50"/>
    </location>
</feature>
<keyword evidence="6" id="KW-1185">Reference proteome</keyword>
<keyword evidence="2" id="KW-0812">Transmembrane</keyword>
<sequence>MGASAFAETGGAGNTGGTNAGMTGNTGAGAGTGAGVTGTGTTGANQGYNNMYRTTAADNDTDWGWIGLLGLAGLAGLMGRNRNREMQR</sequence>
<accession>A0A7T5JQZ1</accession>
<feature type="compositionally biased region" description="Gly residues" evidence="1">
    <location>
        <begin position="10"/>
        <end position="41"/>
    </location>
</feature>
<reference evidence="3 5" key="1">
    <citation type="submission" date="2020-12" db="EMBL/GenBank/DDBJ databases">
        <title>strain FJAT-54423T represents a novel species of the genus Brevibacillus.</title>
        <authorList>
            <person name="Tang R."/>
        </authorList>
    </citation>
    <scope>NUCLEOTIDE SEQUENCE [LARGE SCALE GENOMIC DNA]</scope>
    <source>
        <strain evidence="3 5">FJAT-54423</strain>
    </source>
</reference>
<dbReference type="EMBL" id="CP073708">
    <property type="protein sequence ID" value="QUO43748.1"/>
    <property type="molecule type" value="Genomic_DNA"/>
</dbReference>
<evidence type="ECO:0000313" key="6">
    <source>
        <dbReference type="Proteomes" id="UP000677234"/>
    </source>
</evidence>
<dbReference type="EMBL" id="CP066308">
    <property type="protein sequence ID" value="QQE76680.1"/>
    <property type="molecule type" value="Genomic_DNA"/>
</dbReference>
<proteinExistence type="predicted"/>
<dbReference type="Proteomes" id="UP000677234">
    <property type="component" value="Chromosome"/>
</dbReference>
<dbReference type="NCBIfam" id="TIGR01167">
    <property type="entry name" value="LPXTG_anchor"/>
    <property type="match status" value="1"/>
</dbReference>
<name>A0A7T5JQZ1_9BACL</name>
<dbReference type="NCBIfam" id="NF038039">
    <property type="entry name" value="WGxxGxxG-CTERM"/>
    <property type="match status" value="1"/>
</dbReference>
<reference evidence="4" key="2">
    <citation type="submission" date="2021-04" db="EMBL/GenBank/DDBJ databases">
        <title>Brevibacillus composti FJAT-54423, complete genome.</title>
        <authorList>
            <person name="Tang R."/>
        </authorList>
    </citation>
    <scope>NUCLEOTIDE SEQUENCE</scope>
    <source>
        <strain evidence="4">FJAT-54424</strain>
    </source>
</reference>
<evidence type="ECO:0000256" key="1">
    <source>
        <dbReference type="SAM" id="MobiDB-lite"/>
    </source>
</evidence>
<feature type="transmembrane region" description="Helical" evidence="2">
    <location>
        <begin position="63"/>
        <end position="79"/>
    </location>
</feature>
<dbReference type="NCBIfam" id="NF041742">
    <property type="entry name" value="WGxxGxxG_fam"/>
    <property type="match status" value="1"/>
</dbReference>
<protein>
    <submittedName>
        <fullName evidence="3">WGxxGxxG-CTERM domain-containing protein</fullName>
    </submittedName>
</protein>
<evidence type="ECO:0000313" key="4">
    <source>
        <dbReference type="EMBL" id="QUO43748.1"/>
    </source>
</evidence>